<comment type="caution">
    <text evidence="1">The sequence shown here is derived from an EMBL/GenBank/DDBJ whole genome shotgun (WGS) entry which is preliminary data.</text>
</comment>
<evidence type="ECO:0000313" key="1">
    <source>
        <dbReference type="EMBL" id="MCU9595779.1"/>
    </source>
</evidence>
<protein>
    <recommendedName>
        <fullName evidence="3">SIR2-like domain-containing protein</fullName>
    </recommendedName>
</protein>
<reference evidence="1 2" key="1">
    <citation type="submission" date="2022-10" db="EMBL/GenBank/DDBJ databases">
        <title>Description of Fervidibacillus gen. nov. in the family Fervidibacillaceae fam. nov. with two species, Fervidibacillus albus sp. nov., and Fervidibacillus halotolerans sp. nov., isolated from tidal flat sediments.</title>
        <authorList>
            <person name="Kwon K.K."/>
            <person name="Yang S.-H."/>
        </authorList>
    </citation>
    <scope>NUCLEOTIDE SEQUENCE [LARGE SCALE GENOMIC DNA]</scope>
    <source>
        <strain evidence="1 2">DSM 23332</strain>
    </source>
</reference>
<accession>A0ABT2WJB3</accession>
<dbReference type="RefSeq" id="WP_263062355.1">
    <property type="nucleotide sequence ID" value="NZ_JAOUSE010000075.1"/>
</dbReference>
<evidence type="ECO:0008006" key="3">
    <source>
        <dbReference type="Google" id="ProtNLM"/>
    </source>
</evidence>
<dbReference type="Proteomes" id="UP001208656">
    <property type="component" value="Unassembled WGS sequence"/>
</dbReference>
<name>A0ABT2WJB3_9BACI</name>
<keyword evidence="2" id="KW-1185">Reference proteome</keyword>
<sequence>MELPAISVFFGAGAEIGYGLPSGGKFALEIFRISNEEDKESFRRQIKEINPMSQIASQWLPENYASKRLNVFGKGEFEGLIASSLENRKSNILEYLNNFDIKVSKLLSNWKVKETVIREKFAEKTDEQLGDMRYNQVIRLNDKLTSSVPLFESDYFSAFLRLLEKHPNDRQIKRIVRAFLELLIGALGQNLVSQLNEELFTAAPDGLSVFDDLSGIFTLNYKDVGQTGMEIVIDDLPIEIDENSDGLTIFRELGRSILEEIYCQAMDYQALIDSHFRYLYNPKAHWAKFSRIAIFLHTVRRYIKDYVTVDEAKLINGPGYYHDLINLGERFNLKAIGTTNYNNFVHQVISGTEIEETPIFHLNGGVNEFYDPYKNEILSNPTDEEREGRILVPFMFTQSGVKPLTSVSMSRKYVDLYDYFKESDVVCVIGYGFNGDDGHINGMFRSLVETENKRLHIFHFQTDNRTKHQLLRYYQERLRLNSYSNIKIHLVDENRICDGVIWYERLIDELVPTT</sequence>
<organism evidence="1 2">
    <name type="scientific">Pallidibacillus thermolactis</name>
    <dbReference type="NCBI Taxonomy" id="251051"/>
    <lineage>
        <taxon>Bacteria</taxon>
        <taxon>Bacillati</taxon>
        <taxon>Bacillota</taxon>
        <taxon>Bacilli</taxon>
        <taxon>Bacillales</taxon>
        <taxon>Bacillaceae</taxon>
        <taxon>Pallidibacillus</taxon>
    </lineage>
</organism>
<gene>
    <name evidence="1" type="ORF">OEV82_15240</name>
</gene>
<dbReference type="EMBL" id="JAOUSE010000075">
    <property type="protein sequence ID" value="MCU9595779.1"/>
    <property type="molecule type" value="Genomic_DNA"/>
</dbReference>
<proteinExistence type="predicted"/>
<evidence type="ECO:0000313" key="2">
    <source>
        <dbReference type="Proteomes" id="UP001208656"/>
    </source>
</evidence>